<name>A0A9Q0S601_9DIPT</name>
<evidence type="ECO:0000256" key="9">
    <source>
        <dbReference type="ARBA" id="ARBA00031451"/>
    </source>
</evidence>
<evidence type="ECO:0000313" key="13">
    <source>
        <dbReference type="EMBL" id="KAJ6644810.1"/>
    </source>
</evidence>
<evidence type="ECO:0000256" key="10">
    <source>
        <dbReference type="PROSITE-ProRule" id="PRU00117"/>
    </source>
</evidence>
<keyword evidence="6" id="KW-0479">Metal-binding</keyword>
<dbReference type="EC" id="2.7.7.8" evidence="2"/>
<dbReference type="Gene3D" id="3.30.1370.10">
    <property type="entry name" value="K Homology domain, type 1"/>
    <property type="match status" value="1"/>
</dbReference>
<dbReference type="InterPro" id="IPR015848">
    <property type="entry name" value="PNPase_PH_RNA-bd_bac/org-type"/>
</dbReference>
<accession>A0A9Q0S601</accession>
<protein>
    <recommendedName>
        <fullName evidence="2">polyribonucleotide nucleotidyltransferase</fullName>
        <ecNumber evidence="2">2.7.7.8</ecNumber>
    </recommendedName>
    <alternativeName>
        <fullName evidence="9">Polynucleotide phosphorylase 1</fullName>
    </alternativeName>
</protein>
<gene>
    <name evidence="13" type="primary">pnp_0</name>
    <name evidence="13" type="ORF">Bhyg_00005</name>
</gene>
<dbReference type="AlphaFoldDB" id="A0A9Q0S601"/>
<reference evidence="13" key="1">
    <citation type="submission" date="2022-07" db="EMBL/GenBank/DDBJ databases">
        <authorList>
            <person name="Trinca V."/>
            <person name="Uliana J.V.C."/>
            <person name="Torres T.T."/>
            <person name="Ward R.J."/>
            <person name="Monesi N."/>
        </authorList>
    </citation>
    <scope>NUCLEOTIDE SEQUENCE</scope>
    <source>
        <strain evidence="13">HSMRA1968</strain>
        <tissue evidence="13">Whole embryos</tissue>
    </source>
</reference>
<dbReference type="GO" id="GO:0005829">
    <property type="term" value="C:cytosol"/>
    <property type="evidence" value="ECO:0007669"/>
    <property type="project" value="UniProtKB-ARBA"/>
</dbReference>
<dbReference type="SUPFAM" id="SSF50249">
    <property type="entry name" value="Nucleic acid-binding proteins"/>
    <property type="match status" value="1"/>
</dbReference>
<feature type="compositionally biased region" description="Basic and acidic residues" evidence="11">
    <location>
        <begin position="704"/>
        <end position="728"/>
    </location>
</feature>
<dbReference type="GO" id="GO:0006396">
    <property type="term" value="P:RNA processing"/>
    <property type="evidence" value="ECO:0007669"/>
    <property type="project" value="InterPro"/>
</dbReference>
<dbReference type="InterPro" id="IPR004087">
    <property type="entry name" value="KH_dom"/>
</dbReference>
<evidence type="ECO:0000256" key="5">
    <source>
        <dbReference type="ARBA" id="ARBA00022695"/>
    </source>
</evidence>
<dbReference type="FunFam" id="3.30.1370.10:FF:000001">
    <property type="entry name" value="Polyribonucleotide nucleotidyltransferase"/>
    <property type="match status" value="1"/>
</dbReference>
<comment type="caution">
    <text evidence="13">The sequence shown here is derived from an EMBL/GenBank/DDBJ whole genome shotgun (WGS) entry which is preliminary data.</text>
</comment>
<dbReference type="Pfam" id="PF00575">
    <property type="entry name" value="S1"/>
    <property type="match status" value="1"/>
</dbReference>
<sequence>MFKEITRKIEVDGKIIELSTGKIANQADGAVLAKMGESVILCTAVSNKEVKEGIGFFPLTVHYKEMKFAAGQIPGGFVKKEGKSTDKEALVSRLIDRPLRPLFHPAFLNETQVICTVLSYDPECNTDILAIIGASAALALSPAPYQDIIAASRVGLIDDKFILNPSFAQLKNSKLDLAIAGTKSSVMMVESEADLLSEEQMLEAIEFGHQACRPIIEMIEDLVKAAGKPKLQLTDLYSSSLRDQIKNLAEEDIKKAFSIKLKQDRYTAIKQLEEKIFRHFAKDLENNNLNKSQIEFAFKAVESEVLRYDILHQNTRIDGRKPEDIRNIDCEVSILPKTHGSSLFTRGETQSLVVITLGTNQDEQVVDSIDGEYKERFMLNYIFPPYSVGEASPVRAPGRREIGHGKLAWRALNPVLPAKEQFPYSIRVVSEITSCNGSSSMATICGGSMALMNAGVPIKAPIAGIAMGLIKENDKFVILSDIMGDEDNLGDMDFKVAGSLEGITALQMDIKISGVTLEIMKQTLEQAKAGRTHILQQMYKTINKANDSISQYAPCIYNLKIDKDKIRDVIGPGGKTVREICESTTAKIEVNDDGNIIISAIGKEKLDMAIAKVKMIIFEPEIGDIFNGTVVKILEAGAFINYSTNRDGFVHISEISKERIEFVSSVLKHGDIVRVKIIGFDNKGKAKLTIKNVESGNNSISEAKSNRSHENNNKESLDNGRSKRESAKKWQHNGSKTSTNEEIIKERKYFS</sequence>
<dbReference type="InterPro" id="IPR036612">
    <property type="entry name" value="KH_dom_type_1_sf"/>
</dbReference>
<dbReference type="Gene3D" id="2.40.50.140">
    <property type="entry name" value="Nucleic acid-binding proteins"/>
    <property type="match status" value="1"/>
</dbReference>
<dbReference type="GO" id="GO:0000175">
    <property type="term" value="F:3'-5'-RNA exonuclease activity"/>
    <property type="evidence" value="ECO:0007669"/>
    <property type="project" value="TreeGrafter"/>
</dbReference>
<feature type="compositionally biased region" description="Basic and acidic residues" evidence="11">
    <location>
        <begin position="742"/>
        <end position="751"/>
    </location>
</feature>
<dbReference type="Gene3D" id="3.30.230.70">
    <property type="entry name" value="GHMP Kinase, N-terminal domain"/>
    <property type="match status" value="2"/>
</dbReference>
<dbReference type="GO" id="GO:0004654">
    <property type="term" value="F:polyribonucleotide nucleotidyltransferase activity"/>
    <property type="evidence" value="ECO:0007669"/>
    <property type="project" value="UniProtKB-EC"/>
</dbReference>
<evidence type="ECO:0000259" key="12">
    <source>
        <dbReference type="PROSITE" id="PS50126"/>
    </source>
</evidence>
<feature type="region of interest" description="Disordered" evidence="11">
    <location>
        <begin position="698"/>
        <end position="751"/>
    </location>
</feature>
<dbReference type="InterPro" id="IPR027408">
    <property type="entry name" value="PNPase/RNase_PH_dom_sf"/>
</dbReference>
<dbReference type="Pfam" id="PF00013">
    <property type="entry name" value="KH_1"/>
    <property type="match status" value="1"/>
</dbReference>
<dbReference type="NCBIfam" id="TIGR03591">
    <property type="entry name" value="polynuc_phos"/>
    <property type="match status" value="1"/>
</dbReference>
<dbReference type="EMBL" id="WJQU01000001">
    <property type="protein sequence ID" value="KAJ6644810.1"/>
    <property type="molecule type" value="Genomic_DNA"/>
</dbReference>
<dbReference type="InterPro" id="IPR015847">
    <property type="entry name" value="ExoRNase_PH_dom2"/>
</dbReference>
<dbReference type="SMART" id="SM00322">
    <property type="entry name" value="KH"/>
    <property type="match status" value="1"/>
</dbReference>
<dbReference type="OrthoDB" id="437922at2759"/>
<evidence type="ECO:0000256" key="6">
    <source>
        <dbReference type="ARBA" id="ARBA00022723"/>
    </source>
</evidence>
<keyword evidence="8 10" id="KW-0694">RNA-binding</keyword>
<evidence type="ECO:0000256" key="4">
    <source>
        <dbReference type="ARBA" id="ARBA00022679"/>
    </source>
</evidence>
<feature type="domain" description="S1 motif" evidence="12">
    <location>
        <begin position="623"/>
        <end position="691"/>
    </location>
</feature>
<dbReference type="HAMAP" id="MF_01595">
    <property type="entry name" value="PNPase"/>
    <property type="match status" value="1"/>
</dbReference>
<keyword evidence="5" id="KW-0548">Nucleotidyltransferase</keyword>
<dbReference type="PROSITE" id="PS50084">
    <property type="entry name" value="KH_TYPE_1"/>
    <property type="match status" value="1"/>
</dbReference>
<dbReference type="SUPFAM" id="SSF54791">
    <property type="entry name" value="Eukaryotic type KH-domain (KH-domain type I)"/>
    <property type="match status" value="1"/>
</dbReference>
<keyword evidence="3" id="KW-0963">Cytoplasm</keyword>
<evidence type="ECO:0000256" key="2">
    <source>
        <dbReference type="ARBA" id="ARBA00012416"/>
    </source>
</evidence>
<evidence type="ECO:0000256" key="1">
    <source>
        <dbReference type="ARBA" id="ARBA00007404"/>
    </source>
</evidence>
<dbReference type="PIRSF" id="PIRSF005499">
    <property type="entry name" value="PNPase"/>
    <property type="match status" value="1"/>
</dbReference>
<dbReference type="Proteomes" id="UP001151699">
    <property type="component" value="Chromosome A"/>
</dbReference>
<dbReference type="NCBIfam" id="NF008805">
    <property type="entry name" value="PRK11824.1"/>
    <property type="match status" value="1"/>
</dbReference>
<dbReference type="PANTHER" id="PTHR11252:SF0">
    <property type="entry name" value="POLYRIBONUCLEOTIDE NUCLEOTIDYLTRANSFERASE 1, MITOCHONDRIAL"/>
    <property type="match status" value="1"/>
</dbReference>
<dbReference type="InterPro" id="IPR036345">
    <property type="entry name" value="ExoRNase_PH_dom2_sf"/>
</dbReference>
<dbReference type="GO" id="GO:0046872">
    <property type="term" value="F:metal ion binding"/>
    <property type="evidence" value="ECO:0007669"/>
    <property type="project" value="UniProtKB-KW"/>
</dbReference>
<dbReference type="Pfam" id="PF01138">
    <property type="entry name" value="RNase_PH"/>
    <property type="match status" value="2"/>
</dbReference>
<dbReference type="InterPro" id="IPR020568">
    <property type="entry name" value="Ribosomal_Su5_D2-typ_SF"/>
</dbReference>
<dbReference type="SUPFAM" id="SSF54211">
    <property type="entry name" value="Ribosomal protein S5 domain 2-like"/>
    <property type="match status" value="2"/>
</dbReference>
<dbReference type="InterPro" id="IPR003029">
    <property type="entry name" value="S1_domain"/>
</dbReference>
<keyword evidence="4" id="KW-0808">Transferase</keyword>
<dbReference type="FunFam" id="3.30.230.70:FF:000002">
    <property type="entry name" value="Polyribonucleotide nucleotidyltransferase"/>
    <property type="match status" value="1"/>
</dbReference>
<dbReference type="SUPFAM" id="SSF46915">
    <property type="entry name" value="Polynucleotide phosphorylase/guanosine pentaphosphate synthase (PNPase/GPSI), domain 3"/>
    <property type="match status" value="1"/>
</dbReference>
<evidence type="ECO:0000313" key="14">
    <source>
        <dbReference type="Proteomes" id="UP001151699"/>
    </source>
</evidence>
<dbReference type="PROSITE" id="PS50126">
    <property type="entry name" value="S1"/>
    <property type="match status" value="1"/>
</dbReference>
<dbReference type="InterPro" id="IPR001247">
    <property type="entry name" value="ExoRNase_PH_dom1"/>
</dbReference>
<dbReference type="Pfam" id="PF03725">
    <property type="entry name" value="RNase_PH_C"/>
    <property type="match status" value="1"/>
</dbReference>
<dbReference type="CDD" id="cd02393">
    <property type="entry name" value="KH-I_PNPase"/>
    <property type="match status" value="1"/>
</dbReference>
<dbReference type="SUPFAM" id="SSF55666">
    <property type="entry name" value="Ribonuclease PH domain 2-like"/>
    <property type="match status" value="2"/>
</dbReference>
<evidence type="ECO:0000256" key="7">
    <source>
        <dbReference type="ARBA" id="ARBA00022842"/>
    </source>
</evidence>
<evidence type="ECO:0000256" key="3">
    <source>
        <dbReference type="ARBA" id="ARBA00022490"/>
    </source>
</evidence>
<dbReference type="Pfam" id="PF03726">
    <property type="entry name" value="PNPase"/>
    <property type="match status" value="1"/>
</dbReference>
<evidence type="ECO:0000256" key="11">
    <source>
        <dbReference type="SAM" id="MobiDB-lite"/>
    </source>
</evidence>
<dbReference type="GO" id="GO:0003723">
    <property type="term" value="F:RNA binding"/>
    <property type="evidence" value="ECO:0007669"/>
    <property type="project" value="UniProtKB-UniRule"/>
</dbReference>
<dbReference type="CDD" id="cd11364">
    <property type="entry name" value="RNase_PH_PNPase_2"/>
    <property type="match status" value="1"/>
</dbReference>
<comment type="similarity">
    <text evidence="1">Belongs to the polyribonucleotide nucleotidyltransferase family.</text>
</comment>
<keyword evidence="14" id="KW-1185">Reference proteome</keyword>
<dbReference type="InterPro" id="IPR012162">
    <property type="entry name" value="PNPase"/>
</dbReference>
<feature type="compositionally biased region" description="Polar residues" evidence="11">
    <location>
        <begin position="732"/>
        <end position="741"/>
    </location>
</feature>
<organism evidence="13 14">
    <name type="scientific">Pseudolycoriella hygida</name>
    <dbReference type="NCBI Taxonomy" id="35572"/>
    <lineage>
        <taxon>Eukaryota</taxon>
        <taxon>Metazoa</taxon>
        <taxon>Ecdysozoa</taxon>
        <taxon>Arthropoda</taxon>
        <taxon>Hexapoda</taxon>
        <taxon>Insecta</taxon>
        <taxon>Pterygota</taxon>
        <taxon>Neoptera</taxon>
        <taxon>Endopterygota</taxon>
        <taxon>Diptera</taxon>
        <taxon>Nematocera</taxon>
        <taxon>Sciaroidea</taxon>
        <taxon>Sciaridae</taxon>
        <taxon>Pseudolycoriella</taxon>
    </lineage>
</organism>
<dbReference type="FunFam" id="3.30.230.70:FF:000001">
    <property type="entry name" value="Polyribonucleotide nucleotidyltransferase"/>
    <property type="match status" value="1"/>
</dbReference>
<evidence type="ECO:0000256" key="8">
    <source>
        <dbReference type="ARBA" id="ARBA00022884"/>
    </source>
</evidence>
<dbReference type="InterPro" id="IPR012340">
    <property type="entry name" value="NA-bd_OB-fold"/>
</dbReference>
<keyword evidence="7" id="KW-0460">Magnesium</keyword>
<dbReference type="InterPro" id="IPR004088">
    <property type="entry name" value="KH_dom_type_1"/>
</dbReference>
<dbReference type="PANTHER" id="PTHR11252">
    <property type="entry name" value="POLYRIBONUCLEOTIDE NUCLEOTIDYLTRANSFERASE"/>
    <property type="match status" value="1"/>
</dbReference>
<dbReference type="GO" id="GO:0006402">
    <property type="term" value="P:mRNA catabolic process"/>
    <property type="evidence" value="ECO:0007669"/>
    <property type="project" value="InterPro"/>
</dbReference>
<dbReference type="SMART" id="SM00316">
    <property type="entry name" value="S1"/>
    <property type="match status" value="1"/>
</dbReference>
<proteinExistence type="inferred from homology"/>
<dbReference type="InterPro" id="IPR036456">
    <property type="entry name" value="PNPase_PH_RNA-bd_sf"/>
</dbReference>